<evidence type="ECO:0000313" key="2">
    <source>
        <dbReference type="EMBL" id="RCX20325.1"/>
    </source>
</evidence>
<dbReference type="AlphaFoldDB" id="A0A369BGE6"/>
<dbReference type="PANTHER" id="PTHR43591">
    <property type="entry name" value="METHYLTRANSFERASE"/>
    <property type="match status" value="1"/>
</dbReference>
<dbReference type="InterPro" id="IPR013216">
    <property type="entry name" value="Methyltransf_11"/>
</dbReference>
<proteinExistence type="predicted"/>
<sequence>MPIDFHDAQNRQTYSTRTADGSWSDFIRERVDISGKKAADVGCGGGIYTKALAELGASSVVGVDFSDEVLASAAINCRGLQEISLVKGEAYQSGLPAREYDLVLERALIHHLDDLNACFTEANRILKKGGLLMVQDRTPADCLLPGDIHHIRGYFFQKYPQLAGSEISRRYESEQVQRTLQASGFKLLETASLWETRMVHPDLEALRQDLLHRTGRSLLHELNDGQLDELVSFISGKFKDHDGPIVESDAWSIWFAVPSE</sequence>
<gene>
    <name evidence="2" type="ORF">DFP94_10345</name>
</gene>
<accession>A0A369BGE6</accession>
<evidence type="ECO:0000259" key="1">
    <source>
        <dbReference type="Pfam" id="PF08241"/>
    </source>
</evidence>
<dbReference type="GO" id="GO:0032259">
    <property type="term" value="P:methylation"/>
    <property type="evidence" value="ECO:0007669"/>
    <property type="project" value="UniProtKB-KW"/>
</dbReference>
<dbReference type="SUPFAM" id="SSF53335">
    <property type="entry name" value="S-adenosyl-L-methionine-dependent methyltransferases"/>
    <property type="match status" value="1"/>
</dbReference>
<keyword evidence="2" id="KW-0808">Transferase</keyword>
<reference evidence="2 3" key="1">
    <citation type="submission" date="2018-07" db="EMBL/GenBank/DDBJ databases">
        <title>Genomic Encyclopedia of Type Strains, Phase III (KMG-III): the genomes of soil and plant-associated and newly described type strains.</title>
        <authorList>
            <person name="Whitman W."/>
        </authorList>
    </citation>
    <scope>NUCLEOTIDE SEQUENCE [LARGE SCALE GENOMIC DNA]</scope>
    <source>
        <strain evidence="2 3">CECT 8333</strain>
    </source>
</reference>
<keyword evidence="3" id="KW-1185">Reference proteome</keyword>
<dbReference type="RefSeq" id="WP_114496418.1">
    <property type="nucleotide sequence ID" value="NZ_QPJW01000003.1"/>
</dbReference>
<protein>
    <submittedName>
        <fullName evidence="2">Ubiquinone/menaquinone biosynthesis C-methylase UbiE</fullName>
    </submittedName>
</protein>
<dbReference type="Proteomes" id="UP000253090">
    <property type="component" value="Unassembled WGS sequence"/>
</dbReference>
<name>A0A369BGE6_9BACL</name>
<dbReference type="GO" id="GO:0008757">
    <property type="term" value="F:S-adenosylmethionine-dependent methyltransferase activity"/>
    <property type="evidence" value="ECO:0007669"/>
    <property type="project" value="InterPro"/>
</dbReference>
<dbReference type="Gene3D" id="3.40.50.150">
    <property type="entry name" value="Vaccinia Virus protein VP39"/>
    <property type="match status" value="1"/>
</dbReference>
<evidence type="ECO:0000313" key="3">
    <source>
        <dbReference type="Proteomes" id="UP000253090"/>
    </source>
</evidence>
<dbReference type="OrthoDB" id="9791837at2"/>
<keyword evidence="2" id="KW-0830">Ubiquinone</keyword>
<comment type="caution">
    <text evidence="2">The sequence shown here is derived from an EMBL/GenBank/DDBJ whole genome shotgun (WGS) entry which is preliminary data.</text>
</comment>
<organism evidence="2 3">
    <name type="scientific">Fontibacillus phaseoli</name>
    <dbReference type="NCBI Taxonomy" id="1416533"/>
    <lineage>
        <taxon>Bacteria</taxon>
        <taxon>Bacillati</taxon>
        <taxon>Bacillota</taxon>
        <taxon>Bacilli</taxon>
        <taxon>Bacillales</taxon>
        <taxon>Paenibacillaceae</taxon>
        <taxon>Fontibacillus</taxon>
    </lineage>
</organism>
<dbReference type="Pfam" id="PF08241">
    <property type="entry name" value="Methyltransf_11"/>
    <property type="match status" value="1"/>
</dbReference>
<dbReference type="CDD" id="cd02440">
    <property type="entry name" value="AdoMet_MTases"/>
    <property type="match status" value="1"/>
</dbReference>
<keyword evidence="2" id="KW-0489">Methyltransferase</keyword>
<dbReference type="InterPro" id="IPR029063">
    <property type="entry name" value="SAM-dependent_MTases_sf"/>
</dbReference>
<dbReference type="EMBL" id="QPJW01000003">
    <property type="protein sequence ID" value="RCX20325.1"/>
    <property type="molecule type" value="Genomic_DNA"/>
</dbReference>
<feature type="domain" description="Methyltransferase type 11" evidence="1">
    <location>
        <begin position="40"/>
        <end position="133"/>
    </location>
</feature>